<protein>
    <submittedName>
        <fullName evidence="3">DUF4163 domain-containing protein</fullName>
    </submittedName>
</protein>
<dbReference type="AlphaFoldDB" id="A0A9X2BFN2"/>
<dbReference type="InterPro" id="IPR052354">
    <property type="entry name" value="Cell_Wall_Dynamics_Protein"/>
</dbReference>
<keyword evidence="4" id="KW-1185">Reference proteome</keyword>
<evidence type="ECO:0000259" key="2">
    <source>
        <dbReference type="PROSITE" id="PS51781"/>
    </source>
</evidence>
<dbReference type="Gene3D" id="3.30.565.40">
    <property type="entry name" value="Fervidobacterium nodosum Rt17-B1 like"/>
    <property type="match status" value="1"/>
</dbReference>
<feature type="chain" id="PRO_5040771716" evidence="1">
    <location>
        <begin position="31"/>
        <end position="297"/>
    </location>
</feature>
<feature type="signal peptide" evidence="1">
    <location>
        <begin position="1"/>
        <end position="30"/>
    </location>
</feature>
<evidence type="ECO:0000313" key="3">
    <source>
        <dbReference type="EMBL" id="MCK6258955.1"/>
    </source>
</evidence>
<dbReference type="InterPro" id="IPR025303">
    <property type="entry name" value="PdaC"/>
</dbReference>
<dbReference type="PANTHER" id="PTHR34408">
    <property type="entry name" value="FAMILY PROTEIN, PUTATIVE-RELATED"/>
    <property type="match status" value="1"/>
</dbReference>
<dbReference type="EMBL" id="JAIWJX010000002">
    <property type="protein sequence ID" value="MCK6258955.1"/>
    <property type="molecule type" value="Genomic_DNA"/>
</dbReference>
<dbReference type="InterPro" id="IPR003646">
    <property type="entry name" value="SH3-like_bac-type"/>
</dbReference>
<reference evidence="3" key="1">
    <citation type="submission" date="2021-09" db="EMBL/GenBank/DDBJ databases">
        <title>Genome analysis of Fictibacillus sp. KIGAM418 isolated from marine sediment.</title>
        <authorList>
            <person name="Seo M.-J."/>
            <person name="Cho E.-S."/>
            <person name="Hwang C.Y."/>
        </authorList>
    </citation>
    <scope>NUCLEOTIDE SEQUENCE</scope>
    <source>
        <strain evidence="3">KIGAM418</strain>
    </source>
</reference>
<name>A0A9X2BFN2_9BACL</name>
<dbReference type="InterPro" id="IPR021729">
    <property type="entry name" value="DUF3298"/>
</dbReference>
<evidence type="ECO:0000313" key="4">
    <source>
        <dbReference type="Proteomes" id="UP001139011"/>
    </source>
</evidence>
<dbReference type="Pfam" id="PF11738">
    <property type="entry name" value="DUF3298"/>
    <property type="match status" value="1"/>
</dbReference>
<dbReference type="Gene3D" id="3.90.640.20">
    <property type="entry name" value="Heat-shock cognate protein, ATPase"/>
    <property type="match status" value="1"/>
</dbReference>
<dbReference type="PROSITE" id="PS51781">
    <property type="entry name" value="SH3B"/>
    <property type="match status" value="1"/>
</dbReference>
<dbReference type="SMART" id="SM00287">
    <property type="entry name" value="SH3b"/>
    <property type="match status" value="1"/>
</dbReference>
<evidence type="ECO:0000256" key="1">
    <source>
        <dbReference type="SAM" id="SignalP"/>
    </source>
</evidence>
<sequence length="297" mass="33441">MKKSIFRLTMVTIAIALIASVFFVNSEAKAASVQTAFVNVKTSLNVRNAPSEKATIIGSLKSGATVSVYSKTKSGWSEIRYKSKKAYVSTKYLKFFTGVTISKHQYKNTKAVSYPQVKGLKSKKAQDKINAALLSHAKESYNEYLQLLKDEKEIQGDKMCKEYPFSCDYDYSSSYSVKYNDGKQLSILFQDYEYTGGAHGMSSLEGYNFTISDGKELNLNNILTSDAKYTAVQKYAYNYMKKHKDIFYVTSQSDVNIKRDAQFYFNFNGITLKFGEYSVAPYAAGTPTVDIPRSVYK</sequence>
<gene>
    <name evidence="3" type="ORF">LCY76_20500</name>
</gene>
<comment type="caution">
    <text evidence="3">The sequence shown here is derived from an EMBL/GenBank/DDBJ whole genome shotgun (WGS) entry which is preliminary data.</text>
</comment>
<feature type="domain" description="SH3b" evidence="2">
    <location>
        <begin position="33"/>
        <end position="97"/>
    </location>
</feature>
<dbReference type="Gene3D" id="2.30.30.40">
    <property type="entry name" value="SH3 Domains"/>
    <property type="match status" value="1"/>
</dbReference>
<keyword evidence="1" id="KW-0732">Signal</keyword>
<dbReference type="InterPro" id="IPR037126">
    <property type="entry name" value="PdaC/RsiV-like_sf"/>
</dbReference>
<dbReference type="Pfam" id="PF13739">
    <property type="entry name" value="PdaC"/>
    <property type="match status" value="1"/>
</dbReference>
<accession>A0A9X2BFN2</accession>
<dbReference type="Proteomes" id="UP001139011">
    <property type="component" value="Unassembled WGS sequence"/>
</dbReference>
<dbReference type="PANTHER" id="PTHR34408:SF1">
    <property type="entry name" value="GLYCOSYL HYDROLASE FAMILY 19 DOMAIN-CONTAINING PROTEIN HI_1415"/>
    <property type="match status" value="1"/>
</dbReference>
<proteinExistence type="predicted"/>
<organism evidence="3 4">
    <name type="scientific">Fictibacillus marinisediminis</name>
    <dbReference type="NCBI Taxonomy" id="2878389"/>
    <lineage>
        <taxon>Bacteria</taxon>
        <taxon>Bacillati</taxon>
        <taxon>Bacillota</taxon>
        <taxon>Bacilli</taxon>
        <taxon>Bacillales</taxon>
        <taxon>Fictibacillaceae</taxon>
        <taxon>Fictibacillus</taxon>
    </lineage>
</organism>
<dbReference type="RefSeq" id="WP_248254182.1">
    <property type="nucleotide sequence ID" value="NZ_JAIWJX010000002.1"/>
</dbReference>
<dbReference type="Pfam" id="PF08239">
    <property type="entry name" value="SH3_3"/>
    <property type="match status" value="1"/>
</dbReference>